<comment type="caution">
    <text evidence="2">The sequence shown here is derived from an EMBL/GenBank/DDBJ whole genome shotgun (WGS) entry which is preliminary data.</text>
</comment>
<evidence type="ECO:0000313" key="2">
    <source>
        <dbReference type="EMBL" id="GAA5050820.1"/>
    </source>
</evidence>
<gene>
    <name evidence="2" type="ORF">GCM10023208_10100</name>
</gene>
<organism evidence="2 3">
    <name type="scientific">Erythrobacter westpacificensis</name>
    <dbReference type="NCBI Taxonomy" id="1055231"/>
    <lineage>
        <taxon>Bacteria</taxon>
        <taxon>Pseudomonadati</taxon>
        <taxon>Pseudomonadota</taxon>
        <taxon>Alphaproteobacteria</taxon>
        <taxon>Sphingomonadales</taxon>
        <taxon>Erythrobacteraceae</taxon>
        <taxon>Erythrobacter/Porphyrobacter group</taxon>
        <taxon>Erythrobacter</taxon>
    </lineage>
</organism>
<proteinExistence type="predicted"/>
<reference evidence="3" key="1">
    <citation type="journal article" date="2019" name="Int. J. Syst. Evol. Microbiol.">
        <title>The Global Catalogue of Microorganisms (GCM) 10K type strain sequencing project: providing services to taxonomists for standard genome sequencing and annotation.</title>
        <authorList>
            <consortium name="The Broad Institute Genomics Platform"/>
            <consortium name="The Broad Institute Genome Sequencing Center for Infectious Disease"/>
            <person name="Wu L."/>
            <person name="Ma J."/>
        </authorList>
    </citation>
    <scope>NUCLEOTIDE SEQUENCE [LARGE SCALE GENOMIC DNA]</scope>
    <source>
        <strain evidence="3">JCM 18014</strain>
    </source>
</reference>
<accession>A0ABP9K3W2</accession>
<protein>
    <recommendedName>
        <fullName evidence="4">Lipoprotein</fullName>
    </recommendedName>
</protein>
<evidence type="ECO:0000256" key="1">
    <source>
        <dbReference type="SAM" id="SignalP"/>
    </source>
</evidence>
<keyword evidence="3" id="KW-1185">Reference proteome</keyword>
<keyword evidence="1" id="KW-0732">Signal</keyword>
<sequence>MAAMKPFSPLRFAAAVLIGSTISACATVPNAPIVSNGPAASAGTAVPLGKPVVAGNLVATPMEVHEDSRCPANARCVWAGRVIVLTRIDGAGWRETAYLTLGEPYATHGTRLTLTSASPAAMTGEAIAPSDYRFTYSDSE</sequence>
<dbReference type="PROSITE" id="PS51257">
    <property type="entry name" value="PROKAR_LIPOPROTEIN"/>
    <property type="match status" value="1"/>
</dbReference>
<name>A0ABP9K3W2_9SPHN</name>
<dbReference type="Proteomes" id="UP001500518">
    <property type="component" value="Unassembled WGS sequence"/>
</dbReference>
<evidence type="ECO:0008006" key="4">
    <source>
        <dbReference type="Google" id="ProtNLM"/>
    </source>
</evidence>
<dbReference type="EMBL" id="BAABHV010000009">
    <property type="protein sequence ID" value="GAA5050820.1"/>
    <property type="molecule type" value="Genomic_DNA"/>
</dbReference>
<feature type="signal peptide" evidence="1">
    <location>
        <begin position="1"/>
        <end position="26"/>
    </location>
</feature>
<feature type="chain" id="PRO_5045472880" description="Lipoprotein" evidence="1">
    <location>
        <begin position="27"/>
        <end position="140"/>
    </location>
</feature>
<evidence type="ECO:0000313" key="3">
    <source>
        <dbReference type="Proteomes" id="UP001500518"/>
    </source>
</evidence>